<keyword evidence="2" id="KW-0645">Protease</keyword>
<dbReference type="SUPFAM" id="SSF56601">
    <property type="entry name" value="beta-lactamase/transpeptidase-like"/>
    <property type="match status" value="1"/>
</dbReference>
<name>A0ABP9U4V3_9MICO</name>
<evidence type="ECO:0000256" key="2">
    <source>
        <dbReference type="ARBA" id="ARBA00022670"/>
    </source>
</evidence>
<dbReference type="InterPro" id="IPR023346">
    <property type="entry name" value="Lysozyme-like_dom_sf"/>
</dbReference>
<comment type="catalytic activity">
    <reaction evidence="8">
        <text>[GlcNAc-(1-&gt;4)-Mur2Ac(oyl-L-Ala-gamma-D-Glu-L-Lys-D-Ala-D-Ala)](n)-di-trans,octa-cis-undecaprenyl diphosphate + beta-D-GlcNAc-(1-&gt;4)-Mur2Ac(oyl-L-Ala-gamma-D-Glu-L-Lys-D-Ala-D-Ala)-di-trans,octa-cis-undecaprenyl diphosphate = [GlcNAc-(1-&gt;4)-Mur2Ac(oyl-L-Ala-gamma-D-Glu-L-Lys-D-Ala-D-Ala)](n+1)-di-trans,octa-cis-undecaprenyl diphosphate + di-trans,octa-cis-undecaprenyl diphosphate + H(+)</text>
        <dbReference type="Rhea" id="RHEA:23708"/>
        <dbReference type="Rhea" id="RHEA-COMP:9602"/>
        <dbReference type="Rhea" id="RHEA-COMP:9603"/>
        <dbReference type="ChEBI" id="CHEBI:15378"/>
        <dbReference type="ChEBI" id="CHEBI:58405"/>
        <dbReference type="ChEBI" id="CHEBI:60033"/>
        <dbReference type="ChEBI" id="CHEBI:78435"/>
        <dbReference type="EC" id="2.4.99.28"/>
    </reaction>
</comment>
<comment type="caution">
    <text evidence="13">The sequence shown here is derived from an EMBL/GenBank/DDBJ whole genome shotgun (WGS) entry which is preliminary data.</text>
</comment>
<evidence type="ECO:0000256" key="1">
    <source>
        <dbReference type="ARBA" id="ARBA00022645"/>
    </source>
</evidence>
<evidence type="ECO:0000256" key="6">
    <source>
        <dbReference type="ARBA" id="ARBA00023268"/>
    </source>
</evidence>
<dbReference type="PANTHER" id="PTHR32282:SF33">
    <property type="entry name" value="PEPTIDOGLYCAN GLYCOSYLTRANSFERASE"/>
    <property type="match status" value="1"/>
</dbReference>
<evidence type="ECO:0000313" key="13">
    <source>
        <dbReference type="EMBL" id="GAA5342011.1"/>
    </source>
</evidence>
<evidence type="ECO:0000256" key="8">
    <source>
        <dbReference type="ARBA" id="ARBA00049902"/>
    </source>
</evidence>
<keyword evidence="1" id="KW-0121">Carboxypeptidase</keyword>
<dbReference type="Gene3D" id="3.40.710.10">
    <property type="entry name" value="DD-peptidase/beta-lactamase superfamily"/>
    <property type="match status" value="1"/>
</dbReference>
<dbReference type="Pfam" id="PF00912">
    <property type="entry name" value="Transgly"/>
    <property type="match status" value="1"/>
</dbReference>
<feature type="compositionally biased region" description="Gly residues" evidence="9">
    <location>
        <begin position="718"/>
        <end position="727"/>
    </location>
</feature>
<dbReference type="SUPFAM" id="SSF53955">
    <property type="entry name" value="Lysozyme-like"/>
    <property type="match status" value="1"/>
</dbReference>
<keyword evidence="10" id="KW-1133">Transmembrane helix</keyword>
<keyword evidence="10" id="KW-0812">Transmembrane</keyword>
<feature type="transmembrane region" description="Helical" evidence="10">
    <location>
        <begin position="21"/>
        <end position="41"/>
    </location>
</feature>
<dbReference type="Proteomes" id="UP001498935">
    <property type="component" value="Unassembled WGS sequence"/>
</dbReference>
<dbReference type="InterPro" id="IPR012338">
    <property type="entry name" value="Beta-lactam/transpept-like"/>
</dbReference>
<evidence type="ECO:0000259" key="12">
    <source>
        <dbReference type="Pfam" id="PF00912"/>
    </source>
</evidence>
<reference evidence="13 14" key="1">
    <citation type="submission" date="2024-02" db="EMBL/GenBank/DDBJ databases">
        <title>Characterization of antibiotic resistant novel bacterial strains and their environmental applications.</title>
        <authorList>
            <person name="Manzoor S."/>
            <person name="Abbas S."/>
            <person name="Arshad M."/>
            <person name="Li W.J."/>
            <person name="Ahmed I."/>
        </authorList>
    </citation>
    <scope>NUCLEOTIDE SEQUENCE [LARGE SCALE GENOMIC DNA]</scope>
    <source>
        <strain evidence="13 14">KACC 15558</strain>
    </source>
</reference>
<evidence type="ECO:0000256" key="7">
    <source>
        <dbReference type="ARBA" id="ARBA00034000"/>
    </source>
</evidence>
<protein>
    <submittedName>
        <fullName evidence="13">Transglycosylase domain-containing protein</fullName>
    </submittedName>
</protein>
<feature type="domain" description="Glycosyl transferase family 51" evidence="12">
    <location>
        <begin position="81"/>
        <end position="274"/>
    </location>
</feature>
<dbReference type="Gene3D" id="1.10.3810.10">
    <property type="entry name" value="Biosynthetic peptidoglycan transglycosylase-like"/>
    <property type="match status" value="1"/>
</dbReference>
<dbReference type="InterPro" id="IPR036950">
    <property type="entry name" value="PBP_transglycosylase"/>
</dbReference>
<keyword evidence="5" id="KW-0378">Hydrolase</keyword>
<keyword evidence="6" id="KW-0511">Multifunctional enzyme</keyword>
<dbReference type="InterPro" id="IPR050396">
    <property type="entry name" value="Glycosyltr_51/Transpeptidase"/>
</dbReference>
<dbReference type="InterPro" id="IPR001460">
    <property type="entry name" value="PCN-bd_Tpept"/>
</dbReference>
<feature type="compositionally biased region" description="Gly residues" evidence="9">
    <location>
        <begin position="735"/>
        <end position="799"/>
    </location>
</feature>
<gene>
    <name evidence="13" type="ORF">KACC15558_30520</name>
</gene>
<feature type="region of interest" description="Disordered" evidence="9">
    <location>
        <begin position="704"/>
        <end position="799"/>
    </location>
</feature>
<evidence type="ECO:0000256" key="5">
    <source>
        <dbReference type="ARBA" id="ARBA00022801"/>
    </source>
</evidence>
<keyword evidence="3" id="KW-0328">Glycosyltransferase</keyword>
<keyword evidence="14" id="KW-1185">Reference proteome</keyword>
<keyword evidence="10" id="KW-0472">Membrane</keyword>
<dbReference type="InterPro" id="IPR001264">
    <property type="entry name" value="Glyco_trans_51"/>
</dbReference>
<feature type="domain" description="Penicillin-binding protein transpeptidase" evidence="11">
    <location>
        <begin position="378"/>
        <end position="654"/>
    </location>
</feature>
<keyword evidence="4" id="KW-0808">Transferase</keyword>
<dbReference type="EMBL" id="BAABNP010000016">
    <property type="protein sequence ID" value="GAA5342011.1"/>
    <property type="molecule type" value="Genomic_DNA"/>
</dbReference>
<evidence type="ECO:0000256" key="4">
    <source>
        <dbReference type="ARBA" id="ARBA00022679"/>
    </source>
</evidence>
<dbReference type="Pfam" id="PF00905">
    <property type="entry name" value="Transpeptidase"/>
    <property type="match status" value="1"/>
</dbReference>
<evidence type="ECO:0000256" key="3">
    <source>
        <dbReference type="ARBA" id="ARBA00022676"/>
    </source>
</evidence>
<organism evidence="13 14">
    <name type="scientific">Brevibacterium ammoniilyticum</name>
    <dbReference type="NCBI Taxonomy" id="1046555"/>
    <lineage>
        <taxon>Bacteria</taxon>
        <taxon>Bacillati</taxon>
        <taxon>Actinomycetota</taxon>
        <taxon>Actinomycetes</taxon>
        <taxon>Micrococcales</taxon>
        <taxon>Brevibacteriaceae</taxon>
        <taxon>Brevibacterium</taxon>
    </lineage>
</organism>
<evidence type="ECO:0000313" key="14">
    <source>
        <dbReference type="Proteomes" id="UP001498935"/>
    </source>
</evidence>
<proteinExistence type="predicted"/>
<evidence type="ECO:0000256" key="10">
    <source>
        <dbReference type="SAM" id="Phobius"/>
    </source>
</evidence>
<comment type="catalytic activity">
    <reaction evidence="7">
        <text>Preferential cleavage: (Ac)2-L-Lys-D-Ala-|-D-Ala. Also transpeptidation of peptidyl-alanyl moieties that are N-acyl substituents of D-alanine.</text>
        <dbReference type="EC" id="3.4.16.4"/>
    </reaction>
</comment>
<evidence type="ECO:0000256" key="9">
    <source>
        <dbReference type="SAM" id="MobiDB-lite"/>
    </source>
</evidence>
<accession>A0ABP9U4V3</accession>
<sequence length="799" mass="82958">MVKLGFMVSPESNPEPTKMAAFLQFVAVSAVAGIVAAGLAIPGVGVATASANSAVEIFNALPATLEERDLGEKSTMLAADGSKIADFYWQNRVEVPLDQISQEMQDATISVEDYRFFEHGGIDLEGIARAAVHNMVSSTTQGGSTLTQQYVKNVLAENANAEANKEGVEAAKESEGTAGYARKLREAKLAVAVEKKYDKKEILNRYLNINNYSGSPNVYGVQAAAYRYWGIDAKDLNIQQSAMLAGIVQNPAAFNPERFPDATLKRRNTVLGQMLKYGHITQKQYDEAIKTGLDLKINRTPNGCSAADNGAGFFCNYVVNVIKNDETFGKTVEDRIATLQRGGLTIKTSLNPDIQKVADKEVKKRVPVGDPSGAGHALVTVEPGTGEVVAMAQNREYTEGEVSKKDKNKKTNINYTVDKKHNGGNGFQVGSTWKPFVLATWLKSGRSLNATVNATKRNFPASSWKYSGCPNMGGDWDPNNAGDGSGNGSMTVLNATKNSVNTGYAAIGNQLNMCKIMDTATDLGIRYGSGEKLDTADSKGFIQALSPSSILGTTETTPIAMAAAFATFANDGEFCGPRPITEIKDRNGKKMDVPGEACKQVLDKQVARGVAYALTQTFNGGTTSGLGIGVPAGAKTGTTNFEVGHTWLLGFTKTLSTAVWTGDPRGTRDWRRNGKGKVSGSIYGATISGKTWQAYMSKAVKFTKGNTGFPKPSSKYFQGGGSGGSGGSSSTDTNRGGGGGGNGGGGSSNGGGGSSNGGGGSSNGGGVGGGNGGGGDGGNGGGGDNGGGGGDEAPGLGGN</sequence>
<dbReference type="PANTHER" id="PTHR32282">
    <property type="entry name" value="BINDING PROTEIN TRANSPEPTIDASE, PUTATIVE-RELATED"/>
    <property type="match status" value="1"/>
</dbReference>
<evidence type="ECO:0000259" key="11">
    <source>
        <dbReference type="Pfam" id="PF00905"/>
    </source>
</evidence>